<feature type="non-terminal residue" evidence="1">
    <location>
        <position position="1"/>
    </location>
</feature>
<accession>A0A3B0W5P1</accession>
<dbReference type="InterPro" id="IPR014917">
    <property type="entry name" value="DUF1800"/>
</dbReference>
<dbReference type="EMBL" id="UOFC01000159">
    <property type="protein sequence ID" value="VAW47663.1"/>
    <property type="molecule type" value="Genomic_DNA"/>
</dbReference>
<protein>
    <recommendedName>
        <fullName evidence="2">DUF1800 domain-containing protein</fullName>
    </recommendedName>
</protein>
<dbReference type="PANTHER" id="PTHR43737">
    <property type="entry name" value="BLL7424 PROTEIN"/>
    <property type="match status" value="1"/>
</dbReference>
<organism evidence="1">
    <name type="scientific">hydrothermal vent metagenome</name>
    <dbReference type="NCBI Taxonomy" id="652676"/>
    <lineage>
        <taxon>unclassified sequences</taxon>
        <taxon>metagenomes</taxon>
        <taxon>ecological metagenomes</taxon>
    </lineage>
</organism>
<sequence>QLRQRVAFALSELLVISLTGNSLKFHAEGIAHYYDSLIEHSFGDFRELLHDISTNPAMGVYLTHQGNQKGDPTTGRTPDENFARELMQLFAIGLYRLNVDGSYQVGSDNLPIPVYSQEDVNNMARVLTGWTRKLSYVNNKFIRGSNTPGGYTEQMECVNEYHDQDEKVLLDRTIPSGQSCEQDLDDALDILFEHPNVGPYISRHLITRLVTSNPSPNYIRRVASVFNQDNQGNRGNLKAVIAAILLDKEARDDSFAQQPEFGILKSPVMIITQLLRAFDPVQPQGTYAQISGEIMTPLRATSVFNFYPTDHQPTDDNFIREKLVAPEAQIYNDTSLTTHYNYLNNTLKYREIRKKVYKDDKKREPKKGLFDGAELNSWHNQVHVDLKTELNLFEKSLSGSIGGGFEKIEVYEKRSEAITQLIEHLNIKLAQSRLSDNEKDILHSYLMDFYRSYPPKERAIYLIQEAVLLNTLLPHFAIQK</sequence>
<proteinExistence type="predicted"/>
<evidence type="ECO:0008006" key="2">
    <source>
        <dbReference type="Google" id="ProtNLM"/>
    </source>
</evidence>
<dbReference type="Pfam" id="PF08811">
    <property type="entry name" value="DUF1800"/>
    <property type="match status" value="1"/>
</dbReference>
<dbReference type="AlphaFoldDB" id="A0A3B0W5P1"/>
<reference evidence="1" key="1">
    <citation type="submission" date="2018-06" db="EMBL/GenBank/DDBJ databases">
        <authorList>
            <person name="Zhirakovskaya E."/>
        </authorList>
    </citation>
    <scope>NUCLEOTIDE SEQUENCE</scope>
</reference>
<name>A0A3B0W5P1_9ZZZZ</name>
<dbReference type="PANTHER" id="PTHR43737:SF1">
    <property type="entry name" value="DUF1501 DOMAIN-CONTAINING PROTEIN"/>
    <property type="match status" value="1"/>
</dbReference>
<gene>
    <name evidence="1" type="ORF">MNBD_GAMMA03-1411</name>
</gene>
<evidence type="ECO:0000313" key="1">
    <source>
        <dbReference type="EMBL" id="VAW47663.1"/>
    </source>
</evidence>